<dbReference type="EMBL" id="JACCAA010000001">
    <property type="protein sequence ID" value="NYG58949.1"/>
    <property type="molecule type" value="Genomic_DNA"/>
</dbReference>
<sequence>MTRTARAYAVAAVIALALLIGLAVAVNPFGDDSASPPGSVAPTASATPSLAPTPSVRPRTATGPGRPDRILIPALEVDSPVVPIRSKNRVLDPPADANVIGWWSEGARPGAKRGSALVTGHTIHTGAGALKDLENLKDGDAVSVHTDKGNIDYVVEDVRVLTKEELAAQAETLFDQTSEARLVVITCEDWDGSSWQSNVVVTALPS</sequence>
<accession>A0A7Y9UTS1</accession>
<dbReference type="GO" id="GO:0016787">
    <property type="term" value="F:hydrolase activity"/>
    <property type="evidence" value="ECO:0007669"/>
    <property type="project" value="UniProtKB-KW"/>
</dbReference>
<protein>
    <submittedName>
        <fullName evidence="4">LPXTG-site transpeptidase (Sortase) family protein</fullName>
    </submittedName>
</protein>
<gene>
    <name evidence="4" type="ORF">BJ980_001872</name>
</gene>
<dbReference type="InterPro" id="IPR005754">
    <property type="entry name" value="Sortase"/>
</dbReference>
<evidence type="ECO:0000256" key="3">
    <source>
        <dbReference type="SAM" id="MobiDB-lite"/>
    </source>
</evidence>
<dbReference type="Gene3D" id="2.40.260.10">
    <property type="entry name" value="Sortase"/>
    <property type="match status" value="1"/>
</dbReference>
<comment type="caution">
    <text evidence="4">The sequence shown here is derived from an EMBL/GenBank/DDBJ whole genome shotgun (WGS) entry which is preliminary data.</text>
</comment>
<dbReference type="SUPFAM" id="SSF63817">
    <property type="entry name" value="Sortase"/>
    <property type="match status" value="1"/>
</dbReference>
<feature type="active site" description="Proton donor/acceptor" evidence="2">
    <location>
        <position position="121"/>
    </location>
</feature>
<feature type="active site" description="Acyl-thioester intermediate" evidence="2">
    <location>
        <position position="187"/>
    </location>
</feature>
<organism evidence="4 5">
    <name type="scientific">Nocardioides daedukensis</name>
    <dbReference type="NCBI Taxonomy" id="634462"/>
    <lineage>
        <taxon>Bacteria</taxon>
        <taxon>Bacillati</taxon>
        <taxon>Actinomycetota</taxon>
        <taxon>Actinomycetes</taxon>
        <taxon>Propionibacteriales</taxon>
        <taxon>Nocardioidaceae</taxon>
        <taxon>Nocardioides</taxon>
    </lineage>
</organism>
<evidence type="ECO:0000313" key="5">
    <source>
        <dbReference type="Proteomes" id="UP000540656"/>
    </source>
</evidence>
<evidence type="ECO:0000256" key="1">
    <source>
        <dbReference type="ARBA" id="ARBA00022801"/>
    </source>
</evidence>
<name>A0A7Y9UTS1_9ACTN</name>
<dbReference type="CDD" id="cd05829">
    <property type="entry name" value="Sortase_F"/>
    <property type="match status" value="1"/>
</dbReference>
<dbReference type="Pfam" id="PF04203">
    <property type="entry name" value="Sortase"/>
    <property type="match status" value="1"/>
</dbReference>
<dbReference type="InterPro" id="IPR042001">
    <property type="entry name" value="Sortase_F"/>
</dbReference>
<keyword evidence="1" id="KW-0378">Hydrolase</keyword>
<dbReference type="AlphaFoldDB" id="A0A7Y9UTS1"/>
<feature type="compositionally biased region" description="Low complexity" evidence="3">
    <location>
        <begin position="33"/>
        <end position="54"/>
    </location>
</feature>
<keyword evidence="5" id="KW-1185">Reference proteome</keyword>
<feature type="region of interest" description="Disordered" evidence="3">
    <location>
        <begin position="32"/>
        <end position="69"/>
    </location>
</feature>
<proteinExistence type="predicted"/>
<dbReference type="Proteomes" id="UP000540656">
    <property type="component" value="Unassembled WGS sequence"/>
</dbReference>
<reference evidence="4 5" key="1">
    <citation type="submission" date="2020-07" db="EMBL/GenBank/DDBJ databases">
        <title>Sequencing the genomes of 1000 actinobacteria strains.</title>
        <authorList>
            <person name="Klenk H.-P."/>
        </authorList>
    </citation>
    <scope>NUCLEOTIDE SEQUENCE [LARGE SCALE GENOMIC DNA]</scope>
    <source>
        <strain evidence="4 5">DSM 23819</strain>
    </source>
</reference>
<dbReference type="RefSeq" id="WP_179502054.1">
    <property type="nucleotide sequence ID" value="NZ_JACCAA010000001.1"/>
</dbReference>
<dbReference type="InterPro" id="IPR023365">
    <property type="entry name" value="Sortase_dom-sf"/>
</dbReference>
<evidence type="ECO:0000256" key="2">
    <source>
        <dbReference type="PIRSR" id="PIRSR605754-1"/>
    </source>
</evidence>
<evidence type="ECO:0000313" key="4">
    <source>
        <dbReference type="EMBL" id="NYG58949.1"/>
    </source>
</evidence>